<evidence type="ECO:0000256" key="1">
    <source>
        <dbReference type="ARBA" id="ARBA00000086"/>
    </source>
</evidence>
<dbReference type="OrthoDB" id="6353017at2759"/>
<reference evidence="14" key="1">
    <citation type="submission" date="2022-01" db="UniProtKB">
        <authorList>
            <consortium name="EnsemblMetazoa"/>
        </authorList>
    </citation>
    <scope>IDENTIFICATION</scope>
</reference>
<gene>
    <name evidence="14" type="primary">106666661</name>
</gene>
<dbReference type="HAMAP" id="MF_00527">
    <property type="entry name" value="3MGH"/>
    <property type="match status" value="1"/>
</dbReference>
<evidence type="ECO:0000256" key="8">
    <source>
        <dbReference type="ARBA" id="ARBA00033426"/>
    </source>
</evidence>
<dbReference type="GO" id="GO:0003905">
    <property type="term" value="F:alkylbase DNA N-glycosylase activity"/>
    <property type="evidence" value="ECO:0007669"/>
    <property type="project" value="UniProtKB-EC"/>
</dbReference>
<name>A0A8I6RQW8_CIMLE</name>
<dbReference type="InterPro" id="IPR003180">
    <property type="entry name" value="MPG"/>
</dbReference>
<organism evidence="14 15">
    <name type="scientific">Cimex lectularius</name>
    <name type="common">Bed bug</name>
    <name type="synonym">Acanthia lectularia</name>
    <dbReference type="NCBI Taxonomy" id="79782"/>
    <lineage>
        <taxon>Eukaryota</taxon>
        <taxon>Metazoa</taxon>
        <taxon>Ecdysozoa</taxon>
        <taxon>Arthropoda</taxon>
        <taxon>Hexapoda</taxon>
        <taxon>Insecta</taxon>
        <taxon>Pterygota</taxon>
        <taxon>Neoptera</taxon>
        <taxon>Paraneoptera</taxon>
        <taxon>Hemiptera</taxon>
        <taxon>Heteroptera</taxon>
        <taxon>Panheteroptera</taxon>
        <taxon>Cimicomorpha</taxon>
        <taxon>Cimicidae</taxon>
        <taxon>Cimex</taxon>
    </lineage>
</organism>
<evidence type="ECO:0000256" key="12">
    <source>
        <dbReference type="ARBA" id="ARBA00078171"/>
    </source>
</evidence>
<keyword evidence="5" id="KW-0227">DNA damage</keyword>
<dbReference type="FunFam" id="3.10.300.10:FF:000001">
    <property type="entry name" value="Putative 3-methyladenine DNA glycosylase"/>
    <property type="match status" value="1"/>
</dbReference>
<dbReference type="CDD" id="cd00540">
    <property type="entry name" value="AAG"/>
    <property type="match status" value="1"/>
</dbReference>
<dbReference type="EnsemblMetazoa" id="XM_014394006.2">
    <property type="protein sequence ID" value="XP_014249492.1"/>
    <property type="gene ID" value="LOC106666661"/>
</dbReference>
<dbReference type="GO" id="GO:0006284">
    <property type="term" value="P:base-excision repair"/>
    <property type="evidence" value="ECO:0007669"/>
    <property type="project" value="InterPro"/>
</dbReference>
<evidence type="ECO:0000313" key="14">
    <source>
        <dbReference type="EnsemblMetazoa" id="XP_014249492.1"/>
    </source>
</evidence>
<sequence>MKCTCGGTRDELKHGERRLTTSDYDRPATELAKFLLGKVLVRRKEGGEEMKGIIVETEAYIGGLDKASHSYKGKKTKRNAPMFMKPGTAYVYITYGMYHCFNISSQGEGAAVLLRAIEPIYGINDMRDNKAVNAKVKKKSSFNLKKDHRSLCIREICNGPSKLCMALDIDKKLNTEDLSISTNLWVENNLDVDNKDIINCSRIGLNSIYGEWMTKPLRYYIKDNLYISKKASPVELAQML</sequence>
<accession>A0A8I6RQW8</accession>
<dbReference type="NCBIfam" id="TIGR00567">
    <property type="entry name" value="3mg"/>
    <property type="match status" value="1"/>
</dbReference>
<evidence type="ECO:0000256" key="5">
    <source>
        <dbReference type="ARBA" id="ARBA00022763"/>
    </source>
</evidence>
<dbReference type="AlphaFoldDB" id="A0A8I6RQW8"/>
<comment type="catalytic activity">
    <reaction evidence="1">
        <text>Hydrolysis of alkylated DNA, releasing 3-methyladenine, 3-methylguanine, 7-methylguanine and 7-methyladenine.</text>
        <dbReference type="EC" id="3.2.2.21"/>
    </reaction>
</comment>
<dbReference type="PANTHER" id="PTHR10429:SF0">
    <property type="entry name" value="DNA-3-METHYLADENINE GLYCOSYLASE"/>
    <property type="match status" value="1"/>
</dbReference>
<evidence type="ECO:0000256" key="4">
    <source>
        <dbReference type="ARBA" id="ARBA00012000"/>
    </source>
</evidence>
<comment type="subunit">
    <text evidence="9">Binds MBD1. Binds SSBP1.</text>
</comment>
<dbReference type="InterPro" id="IPR011034">
    <property type="entry name" value="Formyl_transferase-like_C_sf"/>
</dbReference>
<evidence type="ECO:0000256" key="11">
    <source>
        <dbReference type="ARBA" id="ARBA00076879"/>
    </source>
</evidence>
<evidence type="ECO:0000256" key="2">
    <source>
        <dbReference type="ARBA" id="ARBA00002421"/>
    </source>
</evidence>
<dbReference type="GO" id="GO:0003677">
    <property type="term" value="F:DNA binding"/>
    <property type="evidence" value="ECO:0007669"/>
    <property type="project" value="InterPro"/>
</dbReference>
<keyword evidence="7" id="KW-0234">DNA repair</keyword>
<evidence type="ECO:0000256" key="7">
    <source>
        <dbReference type="ARBA" id="ARBA00023204"/>
    </source>
</evidence>
<dbReference type="OMA" id="LPWRWYL"/>
<evidence type="ECO:0000256" key="3">
    <source>
        <dbReference type="ARBA" id="ARBA00009232"/>
    </source>
</evidence>
<dbReference type="EC" id="3.2.2.21" evidence="4"/>
<comment type="similarity">
    <text evidence="3">Belongs to the DNA glycosylase MPG family.</text>
</comment>
<comment type="function">
    <text evidence="2">Hydrolysis of the deoxyribose N-glycosidic bond to excise 3-methyladenine, and 7-methylguanine from the damaged DNA polymer formed by alkylation lesions.</text>
</comment>
<proteinExistence type="inferred from homology"/>
<evidence type="ECO:0000256" key="6">
    <source>
        <dbReference type="ARBA" id="ARBA00022801"/>
    </source>
</evidence>
<dbReference type="SUPFAM" id="SSF50486">
    <property type="entry name" value="FMT C-terminal domain-like"/>
    <property type="match status" value="1"/>
</dbReference>
<evidence type="ECO:0000256" key="13">
    <source>
        <dbReference type="ARBA" id="ARBA00082988"/>
    </source>
</evidence>
<evidence type="ECO:0000256" key="9">
    <source>
        <dbReference type="ARBA" id="ARBA00066187"/>
    </source>
</evidence>
<dbReference type="InterPro" id="IPR036995">
    <property type="entry name" value="MPG_sf"/>
</dbReference>
<keyword evidence="15" id="KW-1185">Reference proteome</keyword>
<dbReference type="Gene3D" id="3.10.300.10">
    <property type="entry name" value="Methylpurine-DNA glycosylase (MPG)"/>
    <property type="match status" value="1"/>
</dbReference>
<dbReference type="KEGG" id="clec:106666661"/>
<dbReference type="PANTHER" id="PTHR10429">
    <property type="entry name" value="DNA-3-METHYLADENINE GLYCOSYLASE"/>
    <property type="match status" value="1"/>
</dbReference>
<dbReference type="Pfam" id="PF02245">
    <property type="entry name" value="Pur_DNA_glyco"/>
    <property type="match status" value="1"/>
</dbReference>
<protein>
    <recommendedName>
        <fullName evidence="10">DNA-3-methyladenine glycosylase</fullName>
        <ecNumber evidence="4">3.2.2.21</ecNumber>
    </recommendedName>
    <alternativeName>
        <fullName evidence="11">3-alkyladenine DNA glycosylase</fullName>
    </alternativeName>
    <alternativeName>
        <fullName evidence="8">3-methyladenine DNA glycosidase</fullName>
    </alternativeName>
    <alternativeName>
        <fullName evidence="13">ADPG</fullName>
    </alternativeName>
    <alternativeName>
        <fullName evidence="12">N-methylpurine-DNA glycosylase</fullName>
    </alternativeName>
</protein>
<dbReference type="Proteomes" id="UP000494040">
    <property type="component" value="Unassembled WGS sequence"/>
</dbReference>
<evidence type="ECO:0000256" key="10">
    <source>
        <dbReference type="ARBA" id="ARBA00068926"/>
    </source>
</evidence>
<keyword evidence="6" id="KW-0378">Hydrolase</keyword>
<evidence type="ECO:0000313" key="15">
    <source>
        <dbReference type="Proteomes" id="UP000494040"/>
    </source>
</evidence>